<keyword evidence="5" id="KW-1185">Reference proteome</keyword>
<feature type="transmembrane region" description="Helical" evidence="2">
    <location>
        <begin position="56"/>
        <end position="76"/>
    </location>
</feature>
<dbReference type="InterPro" id="IPR050882">
    <property type="entry name" value="Prepilin_peptidase/N-MTase"/>
</dbReference>
<dbReference type="PANTHER" id="PTHR30487:SF0">
    <property type="entry name" value="PREPILIN LEADER PEPTIDASE_N-METHYLTRANSFERASE-RELATED"/>
    <property type="match status" value="1"/>
</dbReference>
<dbReference type="PANTHER" id="PTHR30487">
    <property type="entry name" value="TYPE 4 PREPILIN-LIKE PROTEINS LEADER PEPTIDE-PROCESSING ENZYME"/>
    <property type="match status" value="1"/>
</dbReference>
<dbReference type="KEGG" id="bacg:D2962_02820"/>
<feature type="transmembrane region" description="Helical" evidence="2">
    <location>
        <begin position="91"/>
        <end position="113"/>
    </location>
</feature>
<evidence type="ECO:0000313" key="5">
    <source>
        <dbReference type="Proteomes" id="UP000280960"/>
    </source>
</evidence>
<dbReference type="InterPro" id="IPR000045">
    <property type="entry name" value="Prepilin_IV_endopep_pep"/>
</dbReference>
<keyword evidence="2" id="KW-1133">Transmembrane helix</keyword>
<feature type="domain" description="Prepilin type IV endopeptidase peptidase" evidence="3">
    <location>
        <begin position="6"/>
        <end position="108"/>
    </location>
</feature>
<dbReference type="AlphaFoldDB" id="A0A3G2R423"/>
<accession>A0A3G2R423</accession>
<evidence type="ECO:0000259" key="3">
    <source>
        <dbReference type="Pfam" id="PF01478"/>
    </source>
</evidence>
<proteinExistence type="inferred from homology"/>
<evidence type="ECO:0000256" key="2">
    <source>
        <dbReference type="SAM" id="Phobius"/>
    </source>
</evidence>
<feature type="transmembrane region" description="Helical" evidence="2">
    <location>
        <begin position="152"/>
        <end position="169"/>
    </location>
</feature>
<dbReference type="RefSeq" id="WP_122014062.1">
    <property type="nucleotide sequence ID" value="NZ_CP033169.1"/>
</dbReference>
<dbReference type="Proteomes" id="UP000280960">
    <property type="component" value="Chromosome"/>
</dbReference>
<dbReference type="EMBL" id="CP033169">
    <property type="protein sequence ID" value="AYO29677.1"/>
    <property type="molecule type" value="Genomic_DNA"/>
</dbReference>
<sequence length="170" mass="17678">MAIADCFLILLMAICVYTDIKSKKIYNVVLFPAATIGLVSNFLSGGATGGITGIKGMMLGMALLLVPFILGGMGAGDVKLLGVVGAFKGPGFVWTAFLFTAIVGGVISVIVMVKTGEFPVRFRAAILTLFSAFGIIPQVDLLDSIYEGSVQTFPYAVAIAAGTALAYVVR</sequence>
<dbReference type="Pfam" id="PF01478">
    <property type="entry name" value="Peptidase_A24"/>
    <property type="match status" value="1"/>
</dbReference>
<dbReference type="GO" id="GO:0006465">
    <property type="term" value="P:signal peptide processing"/>
    <property type="evidence" value="ECO:0007669"/>
    <property type="project" value="TreeGrafter"/>
</dbReference>
<gene>
    <name evidence="4" type="ORF">D2962_02820</name>
</gene>
<dbReference type="Gene3D" id="1.20.120.1220">
    <property type="match status" value="1"/>
</dbReference>
<feature type="transmembrane region" description="Helical" evidence="2">
    <location>
        <begin position="125"/>
        <end position="146"/>
    </location>
</feature>
<reference evidence="4 5" key="1">
    <citation type="submission" date="2018-10" db="EMBL/GenBank/DDBJ databases">
        <authorList>
            <person name="Zhang X."/>
        </authorList>
    </citation>
    <scope>NUCLEOTIDE SEQUENCE [LARGE SCALE GENOMIC DNA]</scope>
    <source>
        <strain evidence="4 5">SK-G1</strain>
    </source>
</reference>
<keyword evidence="2" id="KW-0472">Membrane</keyword>
<feature type="transmembrane region" description="Helical" evidence="2">
    <location>
        <begin position="25"/>
        <end position="44"/>
    </location>
</feature>
<keyword evidence="2" id="KW-0812">Transmembrane</keyword>
<protein>
    <submittedName>
        <fullName evidence="4">Prepilin peptidase</fullName>
    </submittedName>
</protein>
<comment type="similarity">
    <text evidence="1">Belongs to the peptidase A24 family.</text>
</comment>
<organism evidence="4 5">
    <name type="scientific">Biomaibacter acetigenes</name>
    <dbReference type="NCBI Taxonomy" id="2316383"/>
    <lineage>
        <taxon>Bacteria</taxon>
        <taxon>Bacillati</taxon>
        <taxon>Bacillota</taxon>
        <taxon>Clostridia</taxon>
        <taxon>Thermosediminibacterales</taxon>
        <taxon>Tepidanaerobacteraceae</taxon>
        <taxon>Biomaibacter</taxon>
    </lineage>
</organism>
<evidence type="ECO:0000256" key="1">
    <source>
        <dbReference type="ARBA" id="ARBA00005801"/>
    </source>
</evidence>
<dbReference type="GO" id="GO:0005886">
    <property type="term" value="C:plasma membrane"/>
    <property type="evidence" value="ECO:0007669"/>
    <property type="project" value="TreeGrafter"/>
</dbReference>
<evidence type="ECO:0000313" key="4">
    <source>
        <dbReference type="EMBL" id="AYO29677.1"/>
    </source>
</evidence>
<dbReference type="GO" id="GO:0004190">
    <property type="term" value="F:aspartic-type endopeptidase activity"/>
    <property type="evidence" value="ECO:0007669"/>
    <property type="project" value="InterPro"/>
</dbReference>
<name>A0A3G2R423_9FIRM</name>